<evidence type="ECO:0000313" key="2">
    <source>
        <dbReference type="Proteomes" id="UP000824120"/>
    </source>
</evidence>
<evidence type="ECO:0000313" key="1">
    <source>
        <dbReference type="EMBL" id="KAG5582368.1"/>
    </source>
</evidence>
<dbReference type="Proteomes" id="UP000824120">
    <property type="component" value="Chromosome 10"/>
</dbReference>
<keyword evidence="2" id="KW-1185">Reference proteome</keyword>
<dbReference type="AlphaFoldDB" id="A0A9J5X5T4"/>
<dbReference type="EMBL" id="JACXVP010000010">
    <property type="protein sequence ID" value="KAG5582368.1"/>
    <property type="molecule type" value="Genomic_DNA"/>
</dbReference>
<protein>
    <submittedName>
        <fullName evidence="1">Uncharacterized protein</fullName>
    </submittedName>
</protein>
<name>A0A9J5X5T4_SOLCO</name>
<sequence>MTAKTSHFQGQTSLRVDNPPILHIFMSVKTLAMEPVVPEGQNDSFSRLNKPLSSPWIIGDPDFRHHFCQNLSWTSLKTLAMELVGLDGQNNSFSMSNDPRRRIRHHFF</sequence>
<proteinExistence type="predicted"/>
<gene>
    <name evidence="1" type="ORF">H5410_052995</name>
</gene>
<accession>A0A9J5X5T4</accession>
<organism evidence="1 2">
    <name type="scientific">Solanum commersonii</name>
    <name type="common">Commerson's wild potato</name>
    <name type="synonym">Commerson's nightshade</name>
    <dbReference type="NCBI Taxonomy" id="4109"/>
    <lineage>
        <taxon>Eukaryota</taxon>
        <taxon>Viridiplantae</taxon>
        <taxon>Streptophyta</taxon>
        <taxon>Embryophyta</taxon>
        <taxon>Tracheophyta</taxon>
        <taxon>Spermatophyta</taxon>
        <taxon>Magnoliopsida</taxon>
        <taxon>eudicotyledons</taxon>
        <taxon>Gunneridae</taxon>
        <taxon>Pentapetalae</taxon>
        <taxon>asterids</taxon>
        <taxon>lamiids</taxon>
        <taxon>Solanales</taxon>
        <taxon>Solanaceae</taxon>
        <taxon>Solanoideae</taxon>
        <taxon>Solaneae</taxon>
        <taxon>Solanum</taxon>
    </lineage>
</organism>
<reference evidence="1 2" key="1">
    <citation type="submission" date="2020-09" db="EMBL/GenBank/DDBJ databases">
        <title>De no assembly of potato wild relative species, Solanum commersonii.</title>
        <authorList>
            <person name="Cho K."/>
        </authorList>
    </citation>
    <scope>NUCLEOTIDE SEQUENCE [LARGE SCALE GENOMIC DNA]</scope>
    <source>
        <strain evidence="1">LZ3.2</strain>
        <tissue evidence="1">Leaf</tissue>
    </source>
</reference>
<comment type="caution">
    <text evidence="1">The sequence shown here is derived from an EMBL/GenBank/DDBJ whole genome shotgun (WGS) entry which is preliminary data.</text>
</comment>